<feature type="transmembrane region" description="Helical" evidence="1">
    <location>
        <begin position="149"/>
        <end position="167"/>
    </location>
</feature>
<protein>
    <submittedName>
        <fullName evidence="2">DUF368 domain-containing protein</fullName>
    </submittedName>
</protein>
<dbReference type="Pfam" id="PF04018">
    <property type="entry name" value="VCA0040-like"/>
    <property type="match status" value="1"/>
</dbReference>
<keyword evidence="3" id="KW-1185">Reference proteome</keyword>
<feature type="transmembrane region" description="Helical" evidence="1">
    <location>
        <begin position="195"/>
        <end position="215"/>
    </location>
</feature>
<dbReference type="EMBL" id="JAOVZB010000006">
    <property type="protein sequence ID" value="MCV2403778.1"/>
    <property type="molecule type" value="Genomic_DNA"/>
</dbReference>
<dbReference type="RefSeq" id="WP_263531160.1">
    <property type="nucleotide sequence ID" value="NZ_JAOVZB010000006.1"/>
</dbReference>
<dbReference type="Proteomes" id="UP001209713">
    <property type="component" value="Unassembled WGS sequence"/>
</dbReference>
<organism evidence="2 3">
    <name type="scientific">Marinomonas sargassi</name>
    <dbReference type="NCBI Taxonomy" id="2984494"/>
    <lineage>
        <taxon>Bacteria</taxon>
        <taxon>Pseudomonadati</taxon>
        <taxon>Pseudomonadota</taxon>
        <taxon>Gammaproteobacteria</taxon>
        <taxon>Oceanospirillales</taxon>
        <taxon>Oceanospirillaceae</taxon>
        <taxon>Marinomonas</taxon>
    </lineage>
</organism>
<keyword evidence="1" id="KW-1133">Transmembrane helix</keyword>
<feature type="transmembrane region" description="Helical" evidence="1">
    <location>
        <begin position="126"/>
        <end position="143"/>
    </location>
</feature>
<name>A0ABT2YV84_9GAMM</name>
<evidence type="ECO:0000313" key="3">
    <source>
        <dbReference type="Proteomes" id="UP001209713"/>
    </source>
</evidence>
<feature type="transmembrane region" description="Helical" evidence="1">
    <location>
        <begin position="279"/>
        <end position="301"/>
    </location>
</feature>
<evidence type="ECO:0000256" key="1">
    <source>
        <dbReference type="SAM" id="Phobius"/>
    </source>
</evidence>
<comment type="caution">
    <text evidence="2">The sequence shown here is derived from an EMBL/GenBank/DDBJ whole genome shotgun (WGS) entry which is preliminary data.</text>
</comment>
<dbReference type="PANTHER" id="PTHR37308">
    <property type="entry name" value="INTEGRAL MEMBRANE PROTEIN"/>
    <property type="match status" value="1"/>
</dbReference>
<sequence length="304" mass="33343">MSKWLKVYVSGVFMGAADVVPGVSGGTIAFVLGIYDRLIAALSGVNQQSLSLLLKRDFKGLWAHFDGTFLLTLGAGVLTSIVLMANLVTHLLAVYPVYLWSFFFGLILASAYYLIQQVHAFSTKHFLLLSFGILIGAALSLLVPVQVNTSLFMVFVSGMIAICAMILPGVSGSFLLLVLGMYGFILSAIKSVDILVIAIFAAGALLGLLTFSKVLHYLLKNFRSMTLSLLTGVMLGALIKVWPWKEVVSWRYFGEKKVPLEETLILPWNQNGFILTADLIIPIIFFLLGFLIIFLSCNTFLQKK</sequence>
<evidence type="ECO:0000313" key="2">
    <source>
        <dbReference type="EMBL" id="MCV2403778.1"/>
    </source>
</evidence>
<feature type="transmembrane region" description="Helical" evidence="1">
    <location>
        <begin position="227"/>
        <end position="244"/>
    </location>
</feature>
<feature type="transmembrane region" description="Helical" evidence="1">
    <location>
        <begin position="61"/>
        <end position="85"/>
    </location>
</feature>
<dbReference type="InterPro" id="IPR007163">
    <property type="entry name" value="VCA0040-like"/>
</dbReference>
<feature type="transmembrane region" description="Helical" evidence="1">
    <location>
        <begin position="97"/>
        <end position="114"/>
    </location>
</feature>
<feature type="transmembrane region" description="Helical" evidence="1">
    <location>
        <begin position="20"/>
        <end position="40"/>
    </location>
</feature>
<reference evidence="2 3" key="1">
    <citation type="submission" date="2022-10" db="EMBL/GenBank/DDBJ databases">
        <title>Marinomonas transparenta sp. nov. and Marinomonas sargassi sp. nov., isolated from marine alga (Sargassum natans (L.) Gaillon).</title>
        <authorList>
            <person name="Wang Y."/>
        </authorList>
    </citation>
    <scope>NUCLEOTIDE SEQUENCE [LARGE SCALE GENOMIC DNA]</scope>
    <source>
        <strain evidence="2 3">C2222</strain>
    </source>
</reference>
<proteinExistence type="predicted"/>
<accession>A0ABT2YV84</accession>
<gene>
    <name evidence="2" type="ORF">OFY17_12970</name>
</gene>
<dbReference type="PANTHER" id="PTHR37308:SF1">
    <property type="entry name" value="POLYPRENYL-PHOSPHATE TRANSPORTER"/>
    <property type="match status" value="1"/>
</dbReference>
<keyword evidence="1" id="KW-0812">Transmembrane</keyword>
<keyword evidence="1" id="KW-0472">Membrane</keyword>